<comment type="caution">
    <text evidence="2">The sequence shown here is derived from an EMBL/GenBank/DDBJ whole genome shotgun (WGS) entry which is preliminary data.</text>
</comment>
<feature type="region of interest" description="Disordered" evidence="1">
    <location>
        <begin position="1"/>
        <end position="100"/>
    </location>
</feature>
<dbReference type="InterPro" id="IPR036034">
    <property type="entry name" value="PDZ_sf"/>
</dbReference>
<dbReference type="PROSITE" id="PS50106">
    <property type="entry name" value="PDZ"/>
    <property type="match status" value="1"/>
</dbReference>
<dbReference type="Gene3D" id="2.30.29.30">
    <property type="entry name" value="Pleckstrin-homology domain (PH domain)/Phosphotyrosine-binding domain (PTB)"/>
    <property type="match status" value="2"/>
</dbReference>
<feature type="compositionally biased region" description="Acidic residues" evidence="1">
    <location>
        <begin position="7"/>
        <end position="19"/>
    </location>
</feature>
<evidence type="ECO:0000256" key="1">
    <source>
        <dbReference type="SAM" id="MobiDB-lite"/>
    </source>
</evidence>
<organism evidence="2 3">
    <name type="scientific">Owenia fusiformis</name>
    <name type="common">Polychaete worm</name>
    <dbReference type="NCBI Taxonomy" id="6347"/>
    <lineage>
        <taxon>Eukaryota</taxon>
        <taxon>Metazoa</taxon>
        <taxon>Spiralia</taxon>
        <taxon>Lophotrochozoa</taxon>
        <taxon>Annelida</taxon>
        <taxon>Polychaeta</taxon>
        <taxon>Sedentaria</taxon>
        <taxon>Canalipalpata</taxon>
        <taxon>Sabellida</taxon>
        <taxon>Oweniida</taxon>
        <taxon>Oweniidae</taxon>
        <taxon>Owenia</taxon>
    </lineage>
</organism>
<dbReference type="SUPFAM" id="SSF50156">
    <property type="entry name" value="PDZ domain-like"/>
    <property type="match status" value="1"/>
</dbReference>
<feature type="non-terminal residue" evidence="2">
    <location>
        <position position="1"/>
    </location>
</feature>
<dbReference type="PROSITE" id="PS50003">
    <property type="entry name" value="PH_DOMAIN"/>
    <property type="match status" value="2"/>
</dbReference>
<dbReference type="PANTHER" id="PTHR47644">
    <property type="entry name" value="AGAP008221-PA"/>
    <property type="match status" value="1"/>
</dbReference>
<feature type="compositionally biased region" description="Acidic residues" evidence="1">
    <location>
        <begin position="59"/>
        <end position="71"/>
    </location>
</feature>
<name>A0A8J1UA05_OWEFU</name>
<evidence type="ECO:0000313" key="3">
    <source>
        <dbReference type="Proteomes" id="UP000749559"/>
    </source>
</evidence>
<dbReference type="AlphaFoldDB" id="A0A8J1UA05"/>
<sequence>VWNPCENEIEEDEDDDEDAGIYAETHRRSTWLFMGDEGHEGQSESVDGAESLIDNISETGEDEEDAFDPESLESQGSKYAKSHERKESTGTTYSEMEYRNQVQQRKRYQAVSRKVIKRMDSQPEMWQRDSMRFFEADRSITIQKGPNDKGFGFHIKGTCPTIISTVNKGGAAERSGVLVGDVLVTCNAINVTAASHREIQQQISGSESLEIEVTSSSVLQAEPDEVIMSGYLTKQSAGTFKLLRRRYFVLKQDHCIYYYKTDNFKDEDPLGAIPLLNYTITKATEINKKFAFKATKYGARTYVLIADNENDMNSWANAMNQAAVATKNKKNETWLDVSSHNVGLPALSIKNPECHGILFKMANRRKTYQKRYCVLKDACLYYYLGVNSTTAQGVAHLQGYKLEQLTVSKKRYLFALTPPEPKMRAFQFYTDHEFDYNRWATALTQSIGRWKKMED</sequence>
<accession>A0A8J1UA05</accession>
<proteinExistence type="predicted"/>
<dbReference type="InterPro" id="IPR011993">
    <property type="entry name" value="PH-like_dom_sf"/>
</dbReference>
<dbReference type="Pfam" id="PF00595">
    <property type="entry name" value="PDZ"/>
    <property type="match status" value="1"/>
</dbReference>
<dbReference type="Proteomes" id="UP000749559">
    <property type="component" value="Unassembled WGS sequence"/>
</dbReference>
<gene>
    <name evidence="2" type="ORF">OFUS_LOCUS912</name>
</gene>
<dbReference type="InterPro" id="IPR001849">
    <property type="entry name" value="PH_domain"/>
</dbReference>
<dbReference type="SUPFAM" id="SSF50729">
    <property type="entry name" value="PH domain-like"/>
    <property type="match status" value="2"/>
</dbReference>
<keyword evidence="3" id="KW-1185">Reference proteome</keyword>
<dbReference type="Pfam" id="PF00169">
    <property type="entry name" value="PH"/>
    <property type="match status" value="2"/>
</dbReference>
<dbReference type="FunFam" id="2.30.29.30:FF:000286">
    <property type="entry name" value="PH-protein kinase domain containing protein"/>
    <property type="match status" value="1"/>
</dbReference>
<dbReference type="PANTHER" id="PTHR47644:SF1">
    <property type="entry name" value="PDZ DOMAIN-CONTAINING PROTEIN"/>
    <property type="match status" value="1"/>
</dbReference>
<dbReference type="SMART" id="SM00228">
    <property type="entry name" value="PDZ"/>
    <property type="match status" value="1"/>
</dbReference>
<dbReference type="SMART" id="SM00233">
    <property type="entry name" value="PH"/>
    <property type="match status" value="2"/>
</dbReference>
<protein>
    <submittedName>
        <fullName evidence="2">Uncharacterized protein</fullName>
    </submittedName>
</protein>
<reference evidence="2" key="1">
    <citation type="submission" date="2022-03" db="EMBL/GenBank/DDBJ databases">
        <authorList>
            <person name="Martin C."/>
        </authorList>
    </citation>
    <scope>NUCLEOTIDE SEQUENCE</scope>
</reference>
<evidence type="ECO:0000313" key="2">
    <source>
        <dbReference type="EMBL" id="CAH1773294.1"/>
    </source>
</evidence>
<dbReference type="OrthoDB" id="2157866at2759"/>
<dbReference type="EMBL" id="CAIIXF020000001">
    <property type="protein sequence ID" value="CAH1773294.1"/>
    <property type="molecule type" value="Genomic_DNA"/>
</dbReference>
<dbReference type="InterPro" id="IPR001478">
    <property type="entry name" value="PDZ"/>
</dbReference>
<dbReference type="Gene3D" id="2.30.42.10">
    <property type="match status" value="1"/>
</dbReference>